<evidence type="ECO:0000313" key="6">
    <source>
        <dbReference type="EMBL" id="GJD87748.1"/>
    </source>
</evidence>
<dbReference type="InterPro" id="IPR005234">
    <property type="entry name" value="ScpB_csome_segregation"/>
</dbReference>
<dbReference type="InterPro" id="IPR036388">
    <property type="entry name" value="WH-like_DNA-bd_sf"/>
</dbReference>
<proteinExistence type="predicted"/>
<protein>
    <submittedName>
        <fullName evidence="6">Segregation and condensation protein B</fullName>
    </submittedName>
</protein>
<evidence type="ECO:0000256" key="3">
    <source>
        <dbReference type="ARBA" id="ARBA00022829"/>
    </source>
</evidence>
<dbReference type="EMBL" id="BPQO01000004">
    <property type="protein sequence ID" value="GJD87748.1"/>
    <property type="molecule type" value="Genomic_DNA"/>
</dbReference>
<feature type="compositionally biased region" description="Basic and acidic residues" evidence="5">
    <location>
        <begin position="171"/>
        <end position="186"/>
    </location>
</feature>
<keyword evidence="3" id="KW-0159">Chromosome partition</keyword>
<feature type="region of interest" description="Disordered" evidence="5">
    <location>
        <begin position="171"/>
        <end position="202"/>
    </location>
</feature>
<dbReference type="PANTHER" id="PTHR34298:SF2">
    <property type="entry name" value="SEGREGATION AND CONDENSATION PROTEIN B"/>
    <property type="match status" value="1"/>
</dbReference>
<dbReference type="Gene3D" id="1.10.10.10">
    <property type="entry name" value="Winged helix-like DNA-binding domain superfamily/Winged helix DNA-binding domain"/>
    <property type="match status" value="2"/>
</dbReference>
<reference evidence="6" key="1">
    <citation type="journal article" date="2016" name="Front. Microbiol.">
        <title>Genome Sequence of the Piezophilic, Mesophilic Sulfate-Reducing Bacterium Desulfovibrio indicus J2T.</title>
        <authorList>
            <person name="Cao J."/>
            <person name="Maignien L."/>
            <person name="Shao Z."/>
            <person name="Alain K."/>
            <person name="Jebbar M."/>
        </authorList>
    </citation>
    <scope>NUCLEOTIDE SEQUENCE</scope>
    <source>
        <strain evidence="6">DSM 16372</strain>
    </source>
</reference>
<evidence type="ECO:0000256" key="1">
    <source>
        <dbReference type="ARBA" id="ARBA00022490"/>
    </source>
</evidence>
<comment type="caution">
    <text evidence="6">The sequence shown here is derived from an EMBL/GenBank/DDBJ whole genome shotgun (WGS) entry which is preliminary data.</text>
</comment>
<keyword evidence="1" id="KW-0963">Cytoplasm</keyword>
<keyword evidence="7" id="KW-1185">Reference proteome</keyword>
<dbReference type="InterPro" id="IPR036390">
    <property type="entry name" value="WH_DNA-bd_sf"/>
</dbReference>
<dbReference type="GO" id="GO:0051301">
    <property type="term" value="P:cell division"/>
    <property type="evidence" value="ECO:0007669"/>
    <property type="project" value="UniProtKB-KW"/>
</dbReference>
<evidence type="ECO:0000256" key="5">
    <source>
        <dbReference type="SAM" id="MobiDB-lite"/>
    </source>
</evidence>
<sequence length="202" mass="22193">MSVTPEQIGTAEAIVFVAKQPVTARVLRMHLPDADVEAVMEELRATYEGRGICIAQTGGGWTFRTRPECSRLAADFKEGPLSPAALETLATIALWGPLTFAEIERIRERDARAVVVTLADRRLIRAGPRREGRITAMTWMVDTRFHEMFDLPGSAALPTWQEARRPEVADLAVRTDEEPPADDAHAEPGASDPEAVPLKDPV</sequence>
<dbReference type="Proteomes" id="UP001055247">
    <property type="component" value="Unassembled WGS sequence"/>
</dbReference>
<dbReference type="AlphaFoldDB" id="A0AAV4ZHT9"/>
<dbReference type="RefSeq" id="WP_238229744.1">
    <property type="nucleotide sequence ID" value="NZ_BPQO01000004.1"/>
</dbReference>
<organism evidence="6 7">
    <name type="scientific">Methylobacterium hispanicum</name>
    <dbReference type="NCBI Taxonomy" id="270350"/>
    <lineage>
        <taxon>Bacteria</taxon>
        <taxon>Pseudomonadati</taxon>
        <taxon>Pseudomonadota</taxon>
        <taxon>Alphaproteobacteria</taxon>
        <taxon>Hyphomicrobiales</taxon>
        <taxon>Methylobacteriaceae</taxon>
        <taxon>Methylobacterium</taxon>
    </lineage>
</organism>
<evidence type="ECO:0000256" key="4">
    <source>
        <dbReference type="ARBA" id="ARBA00023306"/>
    </source>
</evidence>
<keyword evidence="4" id="KW-0131">Cell cycle</keyword>
<dbReference type="Pfam" id="PF04079">
    <property type="entry name" value="SMC_ScpB"/>
    <property type="match status" value="1"/>
</dbReference>
<dbReference type="SUPFAM" id="SSF46785">
    <property type="entry name" value="Winged helix' DNA-binding domain"/>
    <property type="match status" value="2"/>
</dbReference>
<evidence type="ECO:0000313" key="7">
    <source>
        <dbReference type="Proteomes" id="UP001055247"/>
    </source>
</evidence>
<dbReference type="PANTHER" id="PTHR34298">
    <property type="entry name" value="SEGREGATION AND CONDENSATION PROTEIN B"/>
    <property type="match status" value="1"/>
</dbReference>
<dbReference type="GO" id="GO:0051304">
    <property type="term" value="P:chromosome separation"/>
    <property type="evidence" value="ECO:0007669"/>
    <property type="project" value="InterPro"/>
</dbReference>
<accession>A0AAV4ZHT9</accession>
<keyword evidence="2" id="KW-0132">Cell division</keyword>
<name>A0AAV4ZHT9_9HYPH</name>
<reference evidence="6" key="2">
    <citation type="submission" date="2021-08" db="EMBL/GenBank/DDBJ databases">
        <authorList>
            <person name="Tani A."/>
            <person name="Ola A."/>
            <person name="Ogura Y."/>
            <person name="Katsura K."/>
            <person name="Hayashi T."/>
        </authorList>
    </citation>
    <scope>NUCLEOTIDE SEQUENCE</scope>
    <source>
        <strain evidence="6">DSM 16372</strain>
    </source>
</reference>
<evidence type="ECO:0000256" key="2">
    <source>
        <dbReference type="ARBA" id="ARBA00022618"/>
    </source>
</evidence>
<gene>
    <name evidence="6" type="primary">scpB_1</name>
    <name evidence="6" type="ORF">BHAOGJBA_1253</name>
</gene>